<sequence length="201" mass="23117">MYDADDIIDLCRAEGGTLLDDQPPASRTPLSLCCVFPMVSCFAGVKLRYEIGNRVRSLDKRLDAISRDELMHKLEQSSPDVLNRGVNLRQSDPLLEQDIGGNEIKDFTEDLVDFLTRRNDINCCLCAITGMGGDRKDDTISEKYLMIQRRKIYFRFGHGFCVTQKFSEIELLKQIIRETRMNYREDMTKAELQSMLRDDSS</sequence>
<reference evidence="1 2" key="1">
    <citation type="journal article" date="2014" name="Agronomy (Basel)">
        <title>A Draft Genome Sequence for Ensete ventricosum, the Drought-Tolerant Tree Against Hunger.</title>
        <authorList>
            <person name="Harrison J."/>
            <person name="Moore K.A."/>
            <person name="Paszkiewicz K."/>
            <person name="Jones T."/>
            <person name="Grant M."/>
            <person name="Ambacheew D."/>
            <person name="Muzemil S."/>
            <person name="Studholme D.J."/>
        </authorList>
    </citation>
    <scope>NUCLEOTIDE SEQUENCE [LARGE SCALE GENOMIC DNA]</scope>
</reference>
<evidence type="ECO:0000313" key="2">
    <source>
        <dbReference type="Proteomes" id="UP000287651"/>
    </source>
</evidence>
<dbReference type="EMBL" id="AMZH03009954">
    <property type="protein sequence ID" value="RRT55723.1"/>
    <property type="molecule type" value="Genomic_DNA"/>
</dbReference>
<name>A0A426YVG0_ENSVE</name>
<evidence type="ECO:0000313" key="1">
    <source>
        <dbReference type="EMBL" id="RRT55723.1"/>
    </source>
</evidence>
<gene>
    <name evidence="1" type="ORF">B296_00045835</name>
</gene>
<protein>
    <submittedName>
        <fullName evidence="1">Uncharacterized protein</fullName>
    </submittedName>
</protein>
<dbReference type="Proteomes" id="UP000287651">
    <property type="component" value="Unassembled WGS sequence"/>
</dbReference>
<comment type="caution">
    <text evidence="1">The sequence shown here is derived from an EMBL/GenBank/DDBJ whole genome shotgun (WGS) entry which is preliminary data.</text>
</comment>
<proteinExistence type="predicted"/>
<organism evidence="1 2">
    <name type="scientific">Ensete ventricosum</name>
    <name type="common">Abyssinian banana</name>
    <name type="synonym">Musa ensete</name>
    <dbReference type="NCBI Taxonomy" id="4639"/>
    <lineage>
        <taxon>Eukaryota</taxon>
        <taxon>Viridiplantae</taxon>
        <taxon>Streptophyta</taxon>
        <taxon>Embryophyta</taxon>
        <taxon>Tracheophyta</taxon>
        <taxon>Spermatophyta</taxon>
        <taxon>Magnoliopsida</taxon>
        <taxon>Liliopsida</taxon>
        <taxon>Zingiberales</taxon>
        <taxon>Musaceae</taxon>
        <taxon>Ensete</taxon>
    </lineage>
</organism>
<dbReference type="AlphaFoldDB" id="A0A426YVG0"/>
<accession>A0A426YVG0</accession>